<evidence type="ECO:0000256" key="3">
    <source>
        <dbReference type="ARBA" id="ARBA00022692"/>
    </source>
</evidence>
<evidence type="ECO:0000256" key="4">
    <source>
        <dbReference type="ARBA" id="ARBA00022989"/>
    </source>
</evidence>
<dbReference type="Proteomes" id="UP000095713">
    <property type="component" value="Unassembled WGS sequence"/>
</dbReference>
<reference evidence="7 8" key="1">
    <citation type="submission" date="2016-05" db="EMBL/GenBank/DDBJ databases">
        <title>Draft Genome Sequence of Algibacter sp. Strain SK-16 Isolated from the Surface Water of Aburatsubo Inlet.</title>
        <authorList>
            <person name="Wong S.-K."/>
            <person name="Yoshizawa S."/>
            <person name="Nakajima Y."/>
            <person name="Ogura Y."/>
            <person name="Tetsuya H."/>
            <person name="Hamasaki K."/>
        </authorList>
    </citation>
    <scope>NUCLEOTIDE SEQUENCE [LARGE SCALE GENOMIC DNA]</scope>
    <source>
        <strain evidence="7 8">SK-16</strain>
    </source>
</reference>
<evidence type="ECO:0008006" key="9">
    <source>
        <dbReference type="Google" id="ProtNLM"/>
    </source>
</evidence>
<comment type="similarity">
    <text evidence="2">Belongs to the purine-cytosine permease (2.A.39) family.</text>
</comment>
<feature type="transmembrane region" description="Helical" evidence="6">
    <location>
        <begin position="161"/>
        <end position="180"/>
    </location>
</feature>
<feature type="transmembrane region" description="Helical" evidence="6">
    <location>
        <begin position="272"/>
        <end position="298"/>
    </location>
</feature>
<comment type="caution">
    <text evidence="7">The sequence shown here is derived from an EMBL/GenBank/DDBJ whole genome shotgun (WGS) entry which is preliminary data.</text>
</comment>
<sequence>MAEGGNQYARTKVQPKDFVSGWVVGFIIASTGLSVSTLFLGSDIALKIGFKQALIAFGISTFVLTIMCMATTLIGNRSRLSTYMILHFSFGKYGAKIVNFIFGITLIGWFAVAIELLAVAIYDTSISTFNVVVSKELIIITTSLFITITTVYGIRSIEKLANISIPILTAFLAYVFYLSVSDLESISQLFDYAPKESTMTLFEATSILIGAAVLFPVLMADFSRFVKTDKQSLFSVLGLTIGTPLAYILSAVPSIRTGEVDIIKIMEQYKLVIPAFLLLFIATWSTNATNLYSASLTFTTINKNWTFKKVTITASIFGTILALLGFATYLFNFLEFLGILAPSISSIYFIHFFFIKKQNYNLDEINKWEFSSLISWIISSVITVFTYLEVFQLTHAYFIDSFLLGAIVYLFLKRKTISFFKTTS</sequence>
<evidence type="ECO:0000313" key="7">
    <source>
        <dbReference type="EMBL" id="OEK08520.1"/>
    </source>
</evidence>
<dbReference type="PANTHER" id="PTHR30569:SF0">
    <property type="entry name" value="CYTOSINE PERMEASE"/>
    <property type="match status" value="1"/>
</dbReference>
<evidence type="ECO:0000256" key="5">
    <source>
        <dbReference type="ARBA" id="ARBA00023136"/>
    </source>
</evidence>
<gene>
    <name evidence="7" type="ORF">A8C32_03445</name>
</gene>
<keyword evidence="5 6" id="KW-0472">Membrane</keyword>
<keyword evidence="8" id="KW-1185">Reference proteome</keyword>
<evidence type="ECO:0000256" key="2">
    <source>
        <dbReference type="ARBA" id="ARBA00008974"/>
    </source>
</evidence>
<proteinExistence type="inferred from homology"/>
<feature type="transmembrane region" description="Helical" evidence="6">
    <location>
        <begin position="53"/>
        <end position="76"/>
    </location>
</feature>
<dbReference type="GO" id="GO:0005886">
    <property type="term" value="C:plasma membrane"/>
    <property type="evidence" value="ECO:0007669"/>
    <property type="project" value="TreeGrafter"/>
</dbReference>
<keyword evidence="4 6" id="KW-1133">Transmembrane helix</keyword>
<protein>
    <recommendedName>
        <fullName evidence="9">Cytosine permease</fullName>
    </recommendedName>
</protein>
<feature type="transmembrane region" description="Helical" evidence="6">
    <location>
        <begin position="232"/>
        <end position="252"/>
    </location>
</feature>
<accession>A0A1E5TAY4</accession>
<evidence type="ECO:0000256" key="6">
    <source>
        <dbReference type="SAM" id="Phobius"/>
    </source>
</evidence>
<feature type="transmembrane region" description="Helical" evidence="6">
    <location>
        <begin position="97"/>
        <end position="122"/>
    </location>
</feature>
<feature type="transmembrane region" description="Helical" evidence="6">
    <location>
        <begin position="310"/>
        <end position="330"/>
    </location>
</feature>
<dbReference type="GO" id="GO:0015209">
    <property type="term" value="F:cytosine transmembrane transporter activity"/>
    <property type="evidence" value="ECO:0007669"/>
    <property type="project" value="InterPro"/>
</dbReference>
<keyword evidence="3 6" id="KW-0812">Transmembrane</keyword>
<evidence type="ECO:0000313" key="8">
    <source>
        <dbReference type="Proteomes" id="UP000095713"/>
    </source>
</evidence>
<dbReference type="STRING" id="1849968.A8C32_03445"/>
<feature type="transmembrane region" description="Helical" evidence="6">
    <location>
        <begin position="336"/>
        <end position="355"/>
    </location>
</feature>
<feature type="transmembrane region" description="Helical" evidence="6">
    <location>
        <begin position="137"/>
        <end position="154"/>
    </location>
</feature>
<feature type="transmembrane region" description="Helical" evidence="6">
    <location>
        <begin position="367"/>
        <end position="388"/>
    </location>
</feature>
<feature type="transmembrane region" description="Helical" evidence="6">
    <location>
        <begin position="21"/>
        <end position="41"/>
    </location>
</feature>
<organism evidence="7 8">
    <name type="scientific">Flavivirga aquatica</name>
    <dbReference type="NCBI Taxonomy" id="1849968"/>
    <lineage>
        <taxon>Bacteria</taxon>
        <taxon>Pseudomonadati</taxon>
        <taxon>Bacteroidota</taxon>
        <taxon>Flavobacteriia</taxon>
        <taxon>Flavobacteriales</taxon>
        <taxon>Flavobacteriaceae</taxon>
        <taxon>Flavivirga</taxon>
    </lineage>
</organism>
<dbReference type="OrthoDB" id="9780088at2"/>
<dbReference type="EMBL" id="MDJD01000034">
    <property type="protein sequence ID" value="OEK08520.1"/>
    <property type="molecule type" value="Genomic_DNA"/>
</dbReference>
<comment type="subcellular location">
    <subcellularLocation>
        <location evidence="1">Membrane</location>
        <topology evidence="1">Multi-pass membrane protein</topology>
    </subcellularLocation>
</comment>
<dbReference type="Pfam" id="PF02133">
    <property type="entry name" value="Transp_cyt_pur"/>
    <property type="match status" value="1"/>
</dbReference>
<evidence type="ECO:0000256" key="1">
    <source>
        <dbReference type="ARBA" id="ARBA00004141"/>
    </source>
</evidence>
<dbReference type="PANTHER" id="PTHR30569">
    <property type="entry name" value="CYTOSINE TRANSPORTER CODB"/>
    <property type="match status" value="1"/>
</dbReference>
<feature type="transmembrane region" description="Helical" evidence="6">
    <location>
        <begin position="200"/>
        <end position="220"/>
    </location>
</feature>
<dbReference type="Gene3D" id="1.10.4160.10">
    <property type="entry name" value="Hydantoin permease"/>
    <property type="match status" value="1"/>
</dbReference>
<dbReference type="InterPro" id="IPR030191">
    <property type="entry name" value="CodB"/>
</dbReference>
<dbReference type="AlphaFoldDB" id="A0A1E5TAY4"/>
<dbReference type="RefSeq" id="WP_069830027.1">
    <property type="nucleotide sequence ID" value="NZ_MDJD01000034.1"/>
</dbReference>
<dbReference type="InterPro" id="IPR001248">
    <property type="entry name" value="Pur-cyt_permease"/>
</dbReference>
<feature type="transmembrane region" description="Helical" evidence="6">
    <location>
        <begin position="394"/>
        <end position="412"/>
    </location>
</feature>
<name>A0A1E5TAY4_9FLAO</name>